<gene>
    <name evidence="2" type="ORF">NAS2_1624</name>
</gene>
<dbReference type="KEGG" id="ccai:NAS2_1624"/>
<dbReference type="Gene3D" id="3.90.1660.10">
    <property type="entry name" value="CofE-like domain"/>
    <property type="match status" value="1"/>
</dbReference>
<proteinExistence type="predicted"/>
<dbReference type="InterPro" id="IPR002847">
    <property type="entry name" value="F420-0_gamma-glut_ligase-dom"/>
</dbReference>
<dbReference type="GO" id="GO:0052618">
    <property type="term" value="F:coenzyme F420-0:L-glutamate ligase activity"/>
    <property type="evidence" value="ECO:0007669"/>
    <property type="project" value="TreeGrafter"/>
</dbReference>
<dbReference type="SUPFAM" id="SSF144010">
    <property type="entry name" value="CofE-like"/>
    <property type="match status" value="1"/>
</dbReference>
<dbReference type="AlphaFoldDB" id="A0A4P2VQ16"/>
<evidence type="ECO:0000259" key="1">
    <source>
        <dbReference type="Pfam" id="PF01996"/>
    </source>
</evidence>
<protein>
    <submittedName>
        <fullName evidence="2">Coenzyme F420-0:L-glutamate ligase</fullName>
    </submittedName>
</protein>
<dbReference type="RefSeq" id="WP_174449168.1">
    <property type="nucleotide sequence ID" value="NZ_AP018732.1"/>
</dbReference>
<keyword evidence="2" id="KW-0436">Ligase</keyword>
<dbReference type="Pfam" id="PF01996">
    <property type="entry name" value="F420_ligase"/>
    <property type="match status" value="1"/>
</dbReference>
<dbReference type="OrthoDB" id="11383at2157"/>
<dbReference type="Proteomes" id="UP000509448">
    <property type="component" value="Chromosome"/>
</dbReference>
<dbReference type="PANTHER" id="PTHR47917">
    <property type="match status" value="1"/>
</dbReference>
<sequence length="252" mass="26684">MRVREPLTTAVGDVGSHVASQLLESGVMPRPRTVLVISSKYVAIAQGRRYGPEGTIAMEDAVRIAGAAGQQPEFVELALRESLVFLGHALGIIITARREGVTPNSSIDRSNAPGGVAVLPPARPFQTADEIRWKLEGLAGGPVGVVIADSRVLPLRRGTVGVAVAYSGIEGVVDERGAPDIFGRRLRHTYRAIADEVASAAEIVMGESGEMTPMALVEGLEDRIDGASHRPDETYVSPSECLYFRAFAEAGG</sequence>
<feature type="domain" description="Coenzyme F420:L-glutamate ligase-like" evidence="1">
    <location>
        <begin position="9"/>
        <end position="219"/>
    </location>
</feature>
<dbReference type="PANTHER" id="PTHR47917:SF2">
    <property type="entry name" value="COENZYME F420:L-GLUTAMATE LIGASE-LIKE DOMAIN-CONTAINING PROTEIN"/>
    <property type="match status" value="1"/>
</dbReference>
<reference evidence="2 3" key="1">
    <citation type="journal article" date="2019" name="ISME J.">
        <title>Isolation and characterization of a thermophilic sulfur- and iron-reducing thaumarchaeote from a terrestrial acidic hot spring.</title>
        <authorList>
            <person name="Kato S."/>
            <person name="Itoh T."/>
            <person name="Yuki M."/>
            <person name="Nagamori M."/>
            <person name="Ohnishi M."/>
            <person name="Uematsu K."/>
            <person name="Suzuki K."/>
            <person name="Takashina T."/>
            <person name="Ohkuma M."/>
        </authorList>
    </citation>
    <scope>NUCLEOTIDE SEQUENCE [LARGE SCALE GENOMIC DNA]</scope>
    <source>
        <strain evidence="2 3">NAS-02</strain>
    </source>
</reference>
<dbReference type="GeneID" id="55585431"/>
<keyword evidence="3" id="KW-1185">Reference proteome</keyword>
<dbReference type="EMBL" id="AP018732">
    <property type="protein sequence ID" value="BBE42998.1"/>
    <property type="molecule type" value="Genomic_DNA"/>
</dbReference>
<name>A0A4P2VQ16_9ARCH</name>
<accession>A0A4P2VQ16</accession>
<organism evidence="2 3">
    <name type="scientific">Conexivisphaera calida</name>
    <dbReference type="NCBI Taxonomy" id="1874277"/>
    <lineage>
        <taxon>Archaea</taxon>
        <taxon>Nitrososphaerota</taxon>
        <taxon>Conexivisphaeria</taxon>
        <taxon>Conexivisphaerales</taxon>
        <taxon>Conexivisphaeraceae</taxon>
        <taxon>Conexivisphaera</taxon>
    </lineage>
</organism>
<evidence type="ECO:0000313" key="3">
    <source>
        <dbReference type="Proteomes" id="UP000509448"/>
    </source>
</evidence>
<dbReference type="Gene3D" id="3.30.1330.100">
    <property type="entry name" value="CofE-like"/>
    <property type="match status" value="1"/>
</dbReference>
<evidence type="ECO:0000313" key="2">
    <source>
        <dbReference type="EMBL" id="BBE42998.1"/>
    </source>
</evidence>